<keyword evidence="4" id="KW-1185">Reference proteome</keyword>
<gene>
    <name evidence="3" type="ORF">C1280_10920</name>
</gene>
<dbReference type="PROSITE" id="PS00409">
    <property type="entry name" value="PROKAR_NTER_METHYL"/>
    <property type="match status" value="1"/>
</dbReference>
<name>A0A2Z3H157_9BACT</name>
<dbReference type="InterPro" id="IPR012902">
    <property type="entry name" value="N_methyl_site"/>
</dbReference>
<dbReference type="InterPro" id="IPR045584">
    <property type="entry name" value="Pilin-like"/>
</dbReference>
<dbReference type="OrthoDB" id="255848at2"/>
<protein>
    <submittedName>
        <fullName evidence="3">Prepilin-type cleavage/methylation domain-containing protein</fullName>
    </submittedName>
</protein>
<sequence>MTRRNAPRGFTLIELLVVIAIIAVLIGLLLPAVQKVREAAARMSCTNNLKQIGLAFHSHHGAIGRFPHAGSDGPVKTCCESDTGNRVAWSWMFHLLPYIEQENLYRNTDDTVVQNTAVKTYYCPTRRQPIVYSDGARCDYAGNGGRNMTEAGKSGMLVRQWATLPQPAGTEPNQKRTMSDVSDGLSNTLLVGEKQCHRARLGAAGGDNETWHNSGWDQDHERFGEAVPEPDDKHPFASSPNYWSVRFGGSHSGGFTAAMGDGSVRFIRYGIDSNNWMRVCLINDGEVINADF</sequence>
<dbReference type="Pfam" id="PF07596">
    <property type="entry name" value="SBP_bac_10"/>
    <property type="match status" value="1"/>
</dbReference>
<feature type="domain" description="DUF1559" evidence="2">
    <location>
        <begin position="34"/>
        <end position="273"/>
    </location>
</feature>
<dbReference type="AlphaFoldDB" id="A0A2Z3H157"/>
<dbReference type="PANTHER" id="PTHR30093">
    <property type="entry name" value="GENERAL SECRETION PATHWAY PROTEIN G"/>
    <property type="match status" value="1"/>
</dbReference>
<dbReference type="Pfam" id="PF07963">
    <property type="entry name" value="N_methyl"/>
    <property type="match status" value="1"/>
</dbReference>
<evidence type="ECO:0000256" key="1">
    <source>
        <dbReference type="SAM" id="Phobius"/>
    </source>
</evidence>
<dbReference type="Gene3D" id="3.30.700.10">
    <property type="entry name" value="Glycoprotein, Type 4 Pilin"/>
    <property type="match status" value="1"/>
</dbReference>
<evidence type="ECO:0000313" key="4">
    <source>
        <dbReference type="Proteomes" id="UP000245802"/>
    </source>
</evidence>
<dbReference type="InterPro" id="IPR027558">
    <property type="entry name" value="Pre_pil_HX9DG_C"/>
</dbReference>
<dbReference type="Proteomes" id="UP000245802">
    <property type="component" value="Chromosome"/>
</dbReference>
<feature type="transmembrane region" description="Helical" evidence="1">
    <location>
        <begin position="12"/>
        <end position="33"/>
    </location>
</feature>
<dbReference type="PANTHER" id="PTHR30093:SF2">
    <property type="entry name" value="TYPE II SECRETION SYSTEM PROTEIN H"/>
    <property type="match status" value="1"/>
</dbReference>
<organism evidence="3 4">
    <name type="scientific">Gemmata obscuriglobus</name>
    <dbReference type="NCBI Taxonomy" id="114"/>
    <lineage>
        <taxon>Bacteria</taxon>
        <taxon>Pseudomonadati</taxon>
        <taxon>Planctomycetota</taxon>
        <taxon>Planctomycetia</taxon>
        <taxon>Gemmatales</taxon>
        <taxon>Gemmataceae</taxon>
        <taxon>Gemmata</taxon>
    </lineage>
</organism>
<keyword evidence="1" id="KW-0812">Transmembrane</keyword>
<keyword evidence="1" id="KW-0472">Membrane</keyword>
<dbReference type="InterPro" id="IPR011453">
    <property type="entry name" value="DUF1559"/>
</dbReference>
<evidence type="ECO:0000259" key="2">
    <source>
        <dbReference type="Pfam" id="PF07596"/>
    </source>
</evidence>
<reference evidence="3 4" key="1">
    <citation type="submission" date="2018-01" db="EMBL/GenBank/DDBJ databases">
        <title>G. obscuriglobus.</title>
        <authorList>
            <person name="Franke J."/>
            <person name="Blomberg W."/>
            <person name="Selmecki A."/>
        </authorList>
    </citation>
    <scope>NUCLEOTIDE SEQUENCE [LARGE SCALE GENOMIC DNA]</scope>
    <source>
        <strain evidence="3 4">DSM 5831</strain>
    </source>
</reference>
<dbReference type="RefSeq" id="WP_029601232.1">
    <property type="nucleotide sequence ID" value="NZ_CP025958.1"/>
</dbReference>
<proteinExistence type="predicted"/>
<evidence type="ECO:0000313" key="3">
    <source>
        <dbReference type="EMBL" id="AWM37477.1"/>
    </source>
</evidence>
<dbReference type="KEGG" id="gog:C1280_10920"/>
<dbReference type="SUPFAM" id="SSF54523">
    <property type="entry name" value="Pili subunits"/>
    <property type="match status" value="1"/>
</dbReference>
<dbReference type="NCBIfam" id="TIGR02532">
    <property type="entry name" value="IV_pilin_GFxxxE"/>
    <property type="match status" value="1"/>
</dbReference>
<dbReference type="EMBL" id="CP025958">
    <property type="protein sequence ID" value="AWM37477.1"/>
    <property type="molecule type" value="Genomic_DNA"/>
</dbReference>
<accession>A0A2Z3H157</accession>
<dbReference type="NCBIfam" id="TIGR04294">
    <property type="entry name" value="pre_pil_HX9DG"/>
    <property type="match status" value="1"/>
</dbReference>
<keyword evidence="1" id="KW-1133">Transmembrane helix</keyword>